<comment type="subcellular location">
    <subcellularLocation>
        <location evidence="1">Membrane</location>
    </subcellularLocation>
</comment>
<evidence type="ECO:0000256" key="9">
    <source>
        <dbReference type="ARBA" id="ARBA00022960"/>
    </source>
</evidence>
<accession>K9UMW1</accession>
<dbReference type="Gene3D" id="1.10.3810.10">
    <property type="entry name" value="Biosynthetic peptidoglycan transglycosylase-like"/>
    <property type="match status" value="1"/>
</dbReference>
<dbReference type="GO" id="GO:0009252">
    <property type="term" value="P:peptidoglycan biosynthetic process"/>
    <property type="evidence" value="ECO:0007669"/>
    <property type="project" value="UniProtKB-KW"/>
</dbReference>
<feature type="compositionally biased region" description="Basic residues" evidence="17">
    <location>
        <begin position="859"/>
        <end position="869"/>
    </location>
</feature>
<evidence type="ECO:0000256" key="1">
    <source>
        <dbReference type="ARBA" id="ARBA00004370"/>
    </source>
</evidence>
<dbReference type="AlphaFoldDB" id="K9UMW1"/>
<dbReference type="EMBL" id="CP003600">
    <property type="protein sequence ID" value="AFY96437.1"/>
    <property type="molecule type" value="Genomic_DNA"/>
</dbReference>
<name>K9UMW1_CHAP6</name>
<dbReference type="Gene3D" id="3.40.710.10">
    <property type="entry name" value="DD-peptidase/beta-lactamase superfamily"/>
    <property type="match status" value="1"/>
</dbReference>
<dbReference type="InterPro" id="IPR001460">
    <property type="entry name" value="PCN-bd_Tpept"/>
</dbReference>
<dbReference type="Pfam" id="PF00912">
    <property type="entry name" value="Transgly"/>
    <property type="match status" value="1"/>
</dbReference>
<dbReference type="GO" id="GO:0008658">
    <property type="term" value="F:penicillin binding"/>
    <property type="evidence" value="ECO:0007669"/>
    <property type="project" value="InterPro"/>
</dbReference>
<evidence type="ECO:0000256" key="4">
    <source>
        <dbReference type="ARBA" id="ARBA00022670"/>
    </source>
</evidence>
<evidence type="ECO:0000256" key="15">
    <source>
        <dbReference type="ARBA" id="ARBA00034000"/>
    </source>
</evidence>
<feature type="compositionally biased region" description="Low complexity" evidence="17">
    <location>
        <begin position="838"/>
        <end position="855"/>
    </location>
</feature>
<dbReference type="RefSeq" id="WP_015162519.1">
    <property type="nucleotide sequence ID" value="NC_019697.1"/>
</dbReference>
<dbReference type="InterPro" id="IPR023346">
    <property type="entry name" value="Lysozyme-like_dom_sf"/>
</dbReference>
<keyword evidence="4" id="KW-0645">Protease</keyword>
<dbReference type="InterPro" id="IPR012338">
    <property type="entry name" value="Beta-lactam/transpept-like"/>
</dbReference>
<dbReference type="GO" id="GO:0008955">
    <property type="term" value="F:peptidoglycan glycosyltransferase activity"/>
    <property type="evidence" value="ECO:0007669"/>
    <property type="project" value="UniProtKB-EC"/>
</dbReference>
<evidence type="ECO:0000256" key="3">
    <source>
        <dbReference type="ARBA" id="ARBA00022645"/>
    </source>
</evidence>
<dbReference type="GO" id="GO:0008360">
    <property type="term" value="P:regulation of cell shape"/>
    <property type="evidence" value="ECO:0007669"/>
    <property type="project" value="UniProtKB-KW"/>
</dbReference>
<dbReference type="SUPFAM" id="SSF53955">
    <property type="entry name" value="Lysozyme-like"/>
    <property type="match status" value="1"/>
</dbReference>
<dbReference type="Pfam" id="PF00905">
    <property type="entry name" value="Transpeptidase"/>
    <property type="match status" value="1"/>
</dbReference>
<dbReference type="GO" id="GO:0009002">
    <property type="term" value="F:serine-type D-Ala-D-Ala carboxypeptidase activity"/>
    <property type="evidence" value="ECO:0007669"/>
    <property type="project" value="UniProtKB-EC"/>
</dbReference>
<dbReference type="Proteomes" id="UP000010366">
    <property type="component" value="Chromosome"/>
</dbReference>
<protein>
    <submittedName>
        <fullName evidence="20">Penicillin-binding protein, 1A family</fullName>
    </submittedName>
</protein>
<dbReference type="STRING" id="1173020.Cha6605_5561"/>
<dbReference type="OrthoDB" id="9766909at2"/>
<sequence length="869" mass="96518">MLNLFARLKELSAKLPLAGAAKPRDDRQQLAGSNDFEHSRVPAIDPDSGSLGVNNTAREIANNLYPAKAATHSPTADEDKANSSMAPSPPTDRAVKSPAQRKAKQLATAVGKTATTIGTTVGRVGTVVAKPFKGPKPLHKNRLFWAGSTLGVGMLALGGAWLFVDRSVSQYAPADALSYVRPGTITIKGLDGSILLQTGNATRETLKIWQIPDKLKKAFVAIEDRRFYEHDGVDYKGVTRALVQNVTSKNLVEGASSINQQLARMVYLNQERSFWRKLREVRLAQRLTDGLTKDQILERYLNLVYLGEGTYGVADSAWVYFSKTVDQLTLAEMATLAAMPPAPNKYSPFVNPNFAKQRRNLVIDRMLEAKFITAAEAKAAKAEPLKTKRSPIKRELQEARYFTKYIEQELPKYISAKAIKAGGLTVETTLNPEWQNKAEEIVNSTVRNNRGSFGQAAMVSIDPRTGGIRSMVGGTDFETHQFNRVTQAKRQPGSTFKPIVYATAIAGGISPNKSYLDAPFDVDGYKPKNAGKKFRGYITMHDALINSINIIAIKILLDTGWEPVIDNAKKMGIESKLEPFYSLALGGLEVNLLEITGAYSTFAARGIHNPVHGITRVINQKGEVIYYNKPQPTKVFEPDTNAIMTWMMRGVVNEGTATSAQIGRPVAGKTGTTDKERDLWFIGFVPQLVTGVWLGNDNNRPTGNASSTAAYAWSRFMKVAVKDFPSQDFPARPDNLSRRKPELKLDPIKPRYRRDLPMPKDGERVDDDNRTNSEDRPRRRRRRFEETTTTNNSSSSQESPRRRRRRLAEASTSNNTTTTNTSNSSEESPRRRRRRSAEASTSNNTTTTNTSNSSEESPRRRRRRRSSEQ</sequence>
<feature type="compositionally biased region" description="Low complexity" evidence="17">
    <location>
        <begin position="809"/>
        <end position="826"/>
    </location>
</feature>
<keyword evidence="5" id="KW-0328">Glycosyltransferase</keyword>
<dbReference type="GO" id="GO:0071555">
    <property type="term" value="P:cell wall organization"/>
    <property type="evidence" value="ECO:0007669"/>
    <property type="project" value="UniProtKB-KW"/>
</dbReference>
<keyword evidence="21" id="KW-1185">Reference proteome</keyword>
<feature type="region of interest" description="Disordered" evidence="17">
    <location>
        <begin position="70"/>
        <end position="101"/>
    </location>
</feature>
<dbReference type="InterPro" id="IPR001264">
    <property type="entry name" value="Glyco_trans_51"/>
</dbReference>
<evidence type="ECO:0000256" key="14">
    <source>
        <dbReference type="ARBA" id="ARBA00023316"/>
    </source>
</evidence>
<feature type="domain" description="Glycosyl transferase family 51" evidence="19">
    <location>
        <begin position="195"/>
        <end position="366"/>
    </location>
</feature>
<evidence type="ECO:0000256" key="2">
    <source>
        <dbReference type="ARBA" id="ARBA00004752"/>
    </source>
</evidence>
<dbReference type="NCBIfam" id="TIGR02074">
    <property type="entry name" value="PBP_1a_fam"/>
    <property type="match status" value="1"/>
</dbReference>
<evidence type="ECO:0000256" key="17">
    <source>
        <dbReference type="SAM" id="MobiDB-lite"/>
    </source>
</evidence>
<feature type="compositionally biased region" description="Basic and acidic residues" evidence="17">
    <location>
        <begin position="735"/>
        <end position="777"/>
    </location>
</feature>
<organism evidence="20 21">
    <name type="scientific">Chamaesiphon minutus (strain ATCC 27169 / PCC 6605)</name>
    <dbReference type="NCBI Taxonomy" id="1173020"/>
    <lineage>
        <taxon>Bacteria</taxon>
        <taxon>Bacillati</taxon>
        <taxon>Cyanobacteriota</taxon>
        <taxon>Cyanophyceae</taxon>
        <taxon>Gomontiellales</taxon>
        <taxon>Chamaesiphonaceae</taxon>
        <taxon>Chamaesiphon</taxon>
    </lineage>
</organism>
<keyword evidence="11" id="KW-1133">Transmembrane helix</keyword>
<evidence type="ECO:0000256" key="7">
    <source>
        <dbReference type="ARBA" id="ARBA00022692"/>
    </source>
</evidence>
<evidence type="ECO:0000313" key="21">
    <source>
        <dbReference type="Proteomes" id="UP000010366"/>
    </source>
</evidence>
<comment type="catalytic activity">
    <reaction evidence="15">
        <text>Preferential cleavage: (Ac)2-L-Lys-D-Ala-|-D-Ala. Also transpeptidation of peptidyl-alanyl moieties that are N-acyl substituents of D-alanine.</text>
        <dbReference type="EC" id="3.4.16.4"/>
    </reaction>
</comment>
<dbReference type="GO" id="GO:0030288">
    <property type="term" value="C:outer membrane-bounded periplasmic space"/>
    <property type="evidence" value="ECO:0007669"/>
    <property type="project" value="TreeGrafter"/>
</dbReference>
<evidence type="ECO:0000313" key="20">
    <source>
        <dbReference type="EMBL" id="AFY96437.1"/>
    </source>
</evidence>
<dbReference type="GO" id="GO:0016020">
    <property type="term" value="C:membrane"/>
    <property type="evidence" value="ECO:0007669"/>
    <property type="project" value="UniProtKB-SubCell"/>
</dbReference>
<feature type="region of interest" description="Disordered" evidence="17">
    <location>
        <begin position="19"/>
        <end position="53"/>
    </location>
</feature>
<evidence type="ECO:0000256" key="12">
    <source>
        <dbReference type="ARBA" id="ARBA00023136"/>
    </source>
</evidence>
<evidence type="ECO:0000256" key="5">
    <source>
        <dbReference type="ARBA" id="ARBA00022676"/>
    </source>
</evidence>
<comment type="pathway">
    <text evidence="2">Cell wall biogenesis; peptidoglycan biosynthesis.</text>
</comment>
<dbReference type="FunFam" id="1.10.3810.10:FF:000003">
    <property type="entry name" value="Penicillin-binding protein 1a"/>
    <property type="match status" value="1"/>
</dbReference>
<feature type="compositionally biased region" description="Low complexity" evidence="17">
    <location>
        <begin position="787"/>
        <end position="798"/>
    </location>
</feature>
<reference evidence="20 21" key="1">
    <citation type="submission" date="2012-05" db="EMBL/GenBank/DDBJ databases">
        <title>Finished chromosome of genome of Chamaesiphon sp. PCC 6605.</title>
        <authorList>
            <consortium name="US DOE Joint Genome Institute"/>
            <person name="Gugger M."/>
            <person name="Coursin T."/>
            <person name="Rippka R."/>
            <person name="Tandeau De Marsac N."/>
            <person name="Huntemann M."/>
            <person name="Wei C.-L."/>
            <person name="Han J."/>
            <person name="Detter J.C."/>
            <person name="Han C."/>
            <person name="Tapia R."/>
            <person name="Chen A."/>
            <person name="Kyrpides N."/>
            <person name="Mavromatis K."/>
            <person name="Markowitz V."/>
            <person name="Szeto E."/>
            <person name="Ivanova N."/>
            <person name="Pagani I."/>
            <person name="Pati A."/>
            <person name="Goodwin L."/>
            <person name="Nordberg H.P."/>
            <person name="Cantor M.N."/>
            <person name="Hua S.X."/>
            <person name="Woyke T."/>
            <person name="Kerfeld C.A."/>
        </authorList>
    </citation>
    <scope>NUCLEOTIDE SEQUENCE [LARGE SCALE GENOMIC DNA]</scope>
    <source>
        <strain evidence="21">ATCC 27169 / PCC 6605</strain>
    </source>
</reference>
<keyword evidence="13" id="KW-0511">Multifunctional enzyme</keyword>
<evidence type="ECO:0000256" key="8">
    <source>
        <dbReference type="ARBA" id="ARBA00022801"/>
    </source>
</evidence>
<keyword evidence="12" id="KW-0472">Membrane</keyword>
<evidence type="ECO:0000259" key="19">
    <source>
        <dbReference type="Pfam" id="PF00912"/>
    </source>
</evidence>
<keyword evidence="14" id="KW-0961">Cell wall biogenesis/degradation</keyword>
<keyword evidence="9" id="KW-0133">Cell shape</keyword>
<dbReference type="PANTHER" id="PTHR32282:SF31">
    <property type="entry name" value="PEPTIDOGLYCAN GLYCOSYLTRANSFERASE"/>
    <property type="match status" value="1"/>
</dbReference>
<dbReference type="GO" id="GO:0006508">
    <property type="term" value="P:proteolysis"/>
    <property type="evidence" value="ECO:0007669"/>
    <property type="project" value="UniProtKB-KW"/>
</dbReference>
<evidence type="ECO:0000256" key="10">
    <source>
        <dbReference type="ARBA" id="ARBA00022984"/>
    </source>
</evidence>
<dbReference type="SUPFAM" id="SSF56601">
    <property type="entry name" value="beta-lactamase/transpeptidase-like"/>
    <property type="match status" value="1"/>
</dbReference>
<keyword evidence="3" id="KW-0121">Carboxypeptidase</keyword>
<comment type="catalytic activity">
    <reaction evidence="16">
        <text>[GlcNAc-(1-&gt;4)-Mur2Ac(oyl-L-Ala-gamma-D-Glu-L-Lys-D-Ala-D-Ala)](n)-di-trans,octa-cis-undecaprenyl diphosphate + beta-D-GlcNAc-(1-&gt;4)-Mur2Ac(oyl-L-Ala-gamma-D-Glu-L-Lys-D-Ala-D-Ala)-di-trans,octa-cis-undecaprenyl diphosphate = [GlcNAc-(1-&gt;4)-Mur2Ac(oyl-L-Ala-gamma-D-Glu-L-Lys-D-Ala-D-Ala)](n+1)-di-trans,octa-cis-undecaprenyl diphosphate + di-trans,octa-cis-undecaprenyl diphosphate + H(+)</text>
        <dbReference type="Rhea" id="RHEA:23708"/>
        <dbReference type="Rhea" id="RHEA-COMP:9602"/>
        <dbReference type="Rhea" id="RHEA-COMP:9603"/>
        <dbReference type="ChEBI" id="CHEBI:15378"/>
        <dbReference type="ChEBI" id="CHEBI:58405"/>
        <dbReference type="ChEBI" id="CHEBI:60033"/>
        <dbReference type="ChEBI" id="CHEBI:78435"/>
        <dbReference type="EC" id="2.4.99.28"/>
    </reaction>
</comment>
<evidence type="ECO:0000256" key="13">
    <source>
        <dbReference type="ARBA" id="ARBA00023268"/>
    </source>
</evidence>
<keyword evidence="7" id="KW-0812">Transmembrane</keyword>
<dbReference type="PATRIC" id="fig|1173020.3.peg.6392"/>
<proteinExistence type="predicted"/>
<keyword evidence="10" id="KW-0573">Peptidoglycan synthesis</keyword>
<keyword evidence="6" id="KW-0808">Transferase</keyword>
<dbReference type="InterPro" id="IPR036950">
    <property type="entry name" value="PBP_transglycosylase"/>
</dbReference>
<evidence type="ECO:0000256" key="11">
    <source>
        <dbReference type="ARBA" id="ARBA00022989"/>
    </source>
</evidence>
<keyword evidence="8" id="KW-0378">Hydrolase</keyword>
<dbReference type="InterPro" id="IPR050396">
    <property type="entry name" value="Glycosyltr_51/Transpeptidase"/>
</dbReference>
<dbReference type="KEGG" id="cmp:Cha6605_5561"/>
<feature type="region of interest" description="Disordered" evidence="17">
    <location>
        <begin position="725"/>
        <end position="869"/>
    </location>
</feature>
<dbReference type="PANTHER" id="PTHR32282">
    <property type="entry name" value="BINDING PROTEIN TRANSPEPTIDASE, PUTATIVE-RELATED"/>
    <property type="match status" value="1"/>
</dbReference>
<dbReference type="eggNOG" id="COG0744">
    <property type="taxonomic scope" value="Bacteria"/>
</dbReference>
<feature type="domain" description="Penicillin-binding protein transpeptidase" evidence="18">
    <location>
        <begin position="457"/>
        <end position="692"/>
    </location>
</feature>
<evidence type="ECO:0000256" key="16">
    <source>
        <dbReference type="ARBA" id="ARBA00049902"/>
    </source>
</evidence>
<dbReference type="HOGENOM" id="CLU_006354_4_1_3"/>
<evidence type="ECO:0000256" key="6">
    <source>
        <dbReference type="ARBA" id="ARBA00022679"/>
    </source>
</evidence>
<gene>
    <name evidence="20" type="ORF">Cha6605_5561</name>
</gene>
<evidence type="ECO:0000259" key="18">
    <source>
        <dbReference type="Pfam" id="PF00905"/>
    </source>
</evidence>